<dbReference type="SUPFAM" id="SSF52540">
    <property type="entry name" value="P-loop containing nucleoside triphosphate hydrolases"/>
    <property type="match status" value="1"/>
</dbReference>
<protein>
    <submittedName>
        <fullName evidence="1">Unannotated protein</fullName>
    </submittedName>
</protein>
<gene>
    <name evidence="1" type="ORF">UFOPK3204_01259</name>
</gene>
<dbReference type="AlphaFoldDB" id="A0A6J7AKU4"/>
<name>A0A6J7AKU4_9ZZZZ</name>
<dbReference type="Gene3D" id="3.40.50.300">
    <property type="entry name" value="P-loop containing nucleotide triphosphate hydrolases"/>
    <property type="match status" value="1"/>
</dbReference>
<evidence type="ECO:0000313" key="1">
    <source>
        <dbReference type="EMBL" id="CAB4833495.1"/>
    </source>
</evidence>
<accession>A0A6J7AKU4</accession>
<dbReference type="InterPro" id="IPR027417">
    <property type="entry name" value="P-loop_NTPase"/>
</dbReference>
<sequence length="408" mass="41688">MTAIILAAAGYAGESALVAGAPAAGITVARRSLDAADLLAAAATDPNMPIVLNGQVPRISPDIVARLLGGQRTVIGLSSDEADAHLLRVLGVSRFVQIKSSAELTMRAVATEIVNGAAGVWDTGNWQHQTLDSGQGASPPLGQTVAVWGPAGAPGRTSIAIALADEFSREGSRTCLVDADTYAPAICFNLGIIEDSNGIVVACRNADNGTLNSRSLQLSSSVLRGQLHVLGGIPRTERWPDLRHSALTSIWDIARATFAKTVIDVGPCIEDEGGVVQHGGGTLLSSRRNAAAITGLTAADVVVAVTRDDPLAISRLIAQLPTINQLGANAPIVVALIRSGDRRSGSSAIAALQDGGINLPVVAIPFDAGGYRNAVAQGALLSEVAPRSPALKGVKALSKALATAMAGR</sequence>
<proteinExistence type="predicted"/>
<dbReference type="EMBL" id="CAFABK010000063">
    <property type="protein sequence ID" value="CAB4833495.1"/>
    <property type="molecule type" value="Genomic_DNA"/>
</dbReference>
<reference evidence="1" key="1">
    <citation type="submission" date="2020-05" db="EMBL/GenBank/DDBJ databases">
        <authorList>
            <person name="Chiriac C."/>
            <person name="Salcher M."/>
            <person name="Ghai R."/>
            <person name="Kavagutti S V."/>
        </authorList>
    </citation>
    <scope>NUCLEOTIDE SEQUENCE</scope>
</reference>
<organism evidence="1">
    <name type="scientific">freshwater metagenome</name>
    <dbReference type="NCBI Taxonomy" id="449393"/>
    <lineage>
        <taxon>unclassified sequences</taxon>
        <taxon>metagenomes</taxon>
        <taxon>ecological metagenomes</taxon>
    </lineage>
</organism>